<evidence type="ECO:0008006" key="3">
    <source>
        <dbReference type="Google" id="ProtNLM"/>
    </source>
</evidence>
<reference evidence="1 2" key="1">
    <citation type="submission" date="2021-04" db="EMBL/GenBank/DDBJ databases">
        <authorList>
            <person name="Rodrigo-Torres L."/>
            <person name="Arahal R. D."/>
            <person name="Lucena T."/>
        </authorList>
    </citation>
    <scope>NUCLEOTIDE SEQUENCE [LARGE SCALE GENOMIC DNA]</scope>
    <source>
        <strain evidence="1 2">CECT 9623</strain>
    </source>
</reference>
<organism evidence="1 2">
    <name type="scientific">Dyadobacter linearis</name>
    <dbReference type="NCBI Taxonomy" id="2823330"/>
    <lineage>
        <taxon>Bacteria</taxon>
        <taxon>Pseudomonadati</taxon>
        <taxon>Bacteroidota</taxon>
        <taxon>Cytophagia</taxon>
        <taxon>Cytophagales</taxon>
        <taxon>Spirosomataceae</taxon>
        <taxon>Dyadobacter</taxon>
    </lineage>
</organism>
<accession>A0ABM8UW45</accession>
<name>A0ABM8UW45_9BACT</name>
<gene>
    <name evidence="1" type="ORF">DYBT9623_04501</name>
</gene>
<dbReference type="PROSITE" id="PS51257">
    <property type="entry name" value="PROKAR_LIPOPROTEIN"/>
    <property type="match status" value="1"/>
</dbReference>
<dbReference type="Proteomes" id="UP000679725">
    <property type="component" value="Unassembled WGS sequence"/>
</dbReference>
<protein>
    <recommendedName>
        <fullName evidence="3">Big-1 domain-containing protein</fullName>
    </recommendedName>
</protein>
<sequence length="811" mass="90161">MNHMKKTFIVLLQLLLITAGCRNEIDIKSPAGVTEEEIKADAAFNNQIVEGVGNVIYAQKLERNTLSQLVLRVAYQGDTVAYFGKINAEGKLEYIHTSVYARENNSKLFVRQIYPDEGTGRMYTVSNGVKSRFVIESVNYNETDKQISILDYDWTTGKYKTLGSVVTRDGEIIADYSSERKMASECEKKEPTDEIDKNFNSHAQNIACGGVALDSYPVLATLKKLVESALQSGEGGANNPQAAKELTDLDESIIKQSDYEKKVTGKVEDLESLETDAPSFWDIVEKLYDKVTSPAGVPLFLVPFKEASDLDYNELEDDMVKLAFTVIHQETKLPFTELPVPIDMRIVVPGTSTVLYNLQPKFAHRANGQVVFRFDPYILPLTDLGETYPRVEVQYKFGFDSWSHFEKQFVNIKHNVPRVVDEQNNLLKFPLDFEEYKPKLFKLVQADGSTPIDPKNYAHMKLGKGANSKITASLETSSNGFYIKMSTSDLVTPSQLGIFRVTYKDRVLDELSFRLKLNTPTKIASVSGNAQTGAKGKLLPKPLKVRITNKDGEGVSNAIVNWVVTAGEGRLENAMVESDDDGYAEANWVLGDNELPQEVLVGSVNRAGEALAGSPLQFSAKVGPDYKIEILSKNVLGGYGNPFQVRVTDMEGKPIPQVEINWQAVKGFEIKSSENFTNALGIVEARGVITEFRGYSLKASLKNEESVAVSFNASEYISGMTYEGRKSNGFVIDYDPNVRRPNPFYIFFHDENLIPTVGMLVEWQIGTERAQVLTNGVGAIEVKWSDPEAKTVNFKILGKGKVLGSWSNLPL</sequence>
<dbReference type="EMBL" id="CAJRAU010000007">
    <property type="protein sequence ID" value="CAG5072968.1"/>
    <property type="molecule type" value="Genomic_DNA"/>
</dbReference>
<keyword evidence="2" id="KW-1185">Reference proteome</keyword>
<comment type="caution">
    <text evidence="1">The sequence shown here is derived from an EMBL/GenBank/DDBJ whole genome shotgun (WGS) entry which is preliminary data.</text>
</comment>
<evidence type="ECO:0000313" key="2">
    <source>
        <dbReference type="Proteomes" id="UP000679725"/>
    </source>
</evidence>
<proteinExistence type="predicted"/>
<evidence type="ECO:0000313" key="1">
    <source>
        <dbReference type="EMBL" id="CAG5072968.1"/>
    </source>
</evidence>